<sequence>MPGGQLDLRVFTSDTGQWEARRFPVTVNISDEIYFCPPPILGQSGTLYWVPYTGNLAISYNNATGANAGGSATVITLPNRPGDGGWNRCIGERHGGGLRYMQSNSLVLQVWDADDSYAAQGGGGHDMSWVHKVGAVELMKRNPEAAAFLRNKTPSTWDHRQLKSVGVHPIDDDVIFLELPGVKLWSPTPLSMER</sequence>
<accession>A0A1E5UVB3</accession>
<evidence type="ECO:0000313" key="1">
    <source>
        <dbReference type="EMBL" id="OEL16793.1"/>
    </source>
</evidence>
<keyword evidence="2" id="KW-1185">Reference proteome</keyword>
<protein>
    <submittedName>
        <fullName evidence="1">Uncharacterized protein</fullName>
    </submittedName>
</protein>
<dbReference type="STRING" id="888268.A0A1E5UVB3"/>
<dbReference type="EMBL" id="LWDX02061941">
    <property type="protein sequence ID" value="OEL16793.1"/>
    <property type="molecule type" value="Genomic_DNA"/>
</dbReference>
<reference evidence="1 2" key="1">
    <citation type="submission" date="2016-09" db="EMBL/GenBank/DDBJ databases">
        <title>The draft genome of Dichanthelium oligosanthes: A C3 panicoid grass species.</title>
        <authorList>
            <person name="Studer A.J."/>
            <person name="Schnable J.C."/>
            <person name="Brutnell T.P."/>
        </authorList>
    </citation>
    <scope>NUCLEOTIDE SEQUENCE [LARGE SCALE GENOMIC DNA]</scope>
    <source>
        <strain evidence="2">cv. Kellogg 1175</strain>
        <tissue evidence="1">Leaf</tissue>
    </source>
</reference>
<evidence type="ECO:0000313" key="2">
    <source>
        <dbReference type="Proteomes" id="UP000095767"/>
    </source>
</evidence>
<comment type="caution">
    <text evidence="1">The sequence shown here is derived from an EMBL/GenBank/DDBJ whole genome shotgun (WGS) entry which is preliminary data.</text>
</comment>
<organism evidence="1 2">
    <name type="scientific">Dichanthelium oligosanthes</name>
    <dbReference type="NCBI Taxonomy" id="888268"/>
    <lineage>
        <taxon>Eukaryota</taxon>
        <taxon>Viridiplantae</taxon>
        <taxon>Streptophyta</taxon>
        <taxon>Embryophyta</taxon>
        <taxon>Tracheophyta</taxon>
        <taxon>Spermatophyta</taxon>
        <taxon>Magnoliopsida</taxon>
        <taxon>Liliopsida</taxon>
        <taxon>Poales</taxon>
        <taxon>Poaceae</taxon>
        <taxon>PACMAD clade</taxon>
        <taxon>Panicoideae</taxon>
        <taxon>Panicodae</taxon>
        <taxon>Paniceae</taxon>
        <taxon>Dichantheliinae</taxon>
        <taxon>Dichanthelium</taxon>
    </lineage>
</organism>
<dbReference type="Proteomes" id="UP000095767">
    <property type="component" value="Unassembled WGS sequence"/>
</dbReference>
<dbReference type="OrthoDB" id="692256at2759"/>
<gene>
    <name evidence="1" type="ORF">BAE44_0022193</name>
</gene>
<dbReference type="AlphaFoldDB" id="A0A1E5UVB3"/>
<name>A0A1E5UVB3_9POAL</name>
<proteinExistence type="predicted"/>